<evidence type="ECO:0000313" key="2">
    <source>
        <dbReference type="EMBL" id="MBO8407138.1"/>
    </source>
</evidence>
<reference evidence="2" key="2">
    <citation type="journal article" date="2021" name="PeerJ">
        <title>Extensive microbial diversity within the chicken gut microbiome revealed by metagenomics and culture.</title>
        <authorList>
            <person name="Gilroy R."/>
            <person name="Ravi A."/>
            <person name="Getino M."/>
            <person name="Pursley I."/>
            <person name="Horton D.L."/>
            <person name="Alikhan N.F."/>
            <person name="Baker D."/>
            <person name="Gharbi K."/>
            <person name="Hall N."/>
            <person name="Watson M."/>
            <person name="Adriaenssens E.M."/>
            <person name="Foster-Nyarko E."/>
            <person name="Jarju S."/>
            <person name="Secka A."/>
            <person name="Antonio M."/>
            <person name="Oren A."/>
            <person name="Chaudhuri R.R."/>
            <person name="La Ragione R."/>
            <person name="Hildebrand F."/>
            <person name="Pallen M.J."/>
        </authorList>
    </citation>
    <scope>NUCLEOTIDE SEQUENCE</scope>
    <source>
        <strain evidence="2">B1-16210</strain>
    </source>
</reference>
<feature type="signal peptide" evidence="1">
    <location>
        <begin position="1"/>
        <end position="22"/>
    </location>
</feature>
<evidence type="ECO:0000256" key="1">
    <source>
        <dbReference type="SAM" id="SignalP"/>
    </source>
</evidence>
<gene>
    <name evidence="2" type="ORF">IAC77_01595</name>
</gene>
<proteinExistence type="predicted"/>
<dbReference type="Proteomes" id="UP000721442">
    <property type="component" value="Unassembled WGS sequence"/>
</dbReference>
<dbReference type="EMBL" id="JADINE010000024">
    <property type="protein sequence ID" value="MBO8407138.1"/>
    <property type="molecule type" value="Genomic_DNA"/>
</dbReference>
<dbReference type="InterPro" id="IPR019225">
    <property type="entry name" value="DUF2155"/>
</dbReference>
<accession>A0A940DEK2</accession>
<dbReference type="Pfam" id="PF09923">
    <property type="entry name" value="DUF2155"/>
    <property type="match status" value="1"/>
</dbReference>
<feature type="chain" id="PRO_5038106076" evidence="1">
    <location>
        <begin position="23"/>
        <end position="117"/>
    </location>
</feature>
<comment type="caution">
    <text evidence="2">The sequence shown here is derived from an EMBL/GenBank/DDBJ whole genome shotgun (WGS) entry which is preliminary data.</text>
</comment>
<name>A0A940DEK2_9PROT</name>
<sequence length="117" mass="13009">MRKLCFCLCVLLSVAPLGSANAYIDKQTAVVTVMDKTAGKVQTLALPVGTNVEHEKLNMLVRSCKQTDPFDAQDFFMFIEVNKSDEGKIFSGWMSANEPGDNPLQNADYDLWLVKCE</sequence>
<protein>
    <submittedName>
        <fullName evidence="2">DUF2155 domain-containing protein</fullName>
    </submittedName>
</protein>
<evidence type="ECO:0000313" key="3">
    <source>
        <dbReference type="Proteomes" id="UP000721442"/>
    </source>
</evidence>
<organism evidence="2 3">
    <name type="scientific">Candidatus Enterousia excrementavium</name>
    <dbReference type="NCBI Taxonomy" id="2840789"/>
    <lineage>
        <taxon>Bacteria</taxon>
        <taxon>Pseudomonadati</taxon>
        <taxon>Pseudomonadota</taxon>
        <taxon>Alphaproteobacteria</taxon>
        <taxon>Candidatus Enterousia</taxon>
    </lineage>
</organism>
<reference evidence="2" key="1">
    <citation type="submission" date="2020-10" db="EMBL/GenBank/DDBJ databases">
        <authorList>
            <person name="Gilroy R."/>
        </authorList>
    </citation>
    <scope>NUCLEOTIDE SEQUENCE</scope>
    <source>
        <strain evidence="2">B1-16210</strain>
    </source>
</reference>
<dbReference type="AlphaFoldDB" id="A0A940DEK2"/>
<keyword evidence="1" id="KW-0732">Signal</keyword>